<organism evidence="2 3">
    <name type="scientific">Dictyocaulus viviparus</name>
    <name type="common">Bovine lungworm</name>
    <dbReference type="NCBI Taxonomy" id="29172"/>
    <lineage>
        <taxon>Eukaryota</taxon>
        <taxon>Metazoa</taxon>
        <taxon>Ecdysozoa</taxon>
        <taxon>Nematoda</taxon>
        <taxon>Chromadorea</taxon>
        <taxon>Rhabditida</taxon>
        <taxon>Rhabditina</taxon>
        <taxon>Rhabditomorpha</taxon>
        <taxon>Strongyloidea</taxon>
        <taxon>Metastrongylidae</taxon>
        <taxon>Dictyocaulus</taxon>
    </lineage>
</organism>
<evidence type="ECO:0000313" key="2">
    <source>
        <dbReference type="EMBL" id="KJH43643.1"/>
    </source>
</evidence>
<dbReference type="OrthoDB" id="756370at2759"/>
<reference evidence="2 3" key="1">
    <citation type="submission" date="2013-11" db="EMBL/GenBank/DDBJ databases">
        <title>Draft genome of the bovine lungworm Dictyocaulus viviparus.</title>
        <authorList>
            <person name="Mitreva M."/>
        </authorList>
    </citation>
    <scope>NUCLEOTIDE SEQUENCE [LARGE SCALE GENOMIC DNA]</scope>
    <source>
        <strain evidence="2 3">HannoverDv2000</strain>
    </source>
</reference>
<name>A0A0D8XGA0_DICVI</name>
<dbReference type="AlphaFoldDB" id="A0A0D8XGA0"/>
<dbReference type="Proteomes" id="UP000053766">
    <property type="component" value="Unassembled WGS sequence"/>
</dbReference>
<gene>
    <name evidence="2" type="ORF">DICVIV_10339</name>
</gene>
<dbReference type="Gene3D" id="2.130.10.10">
    <property type="entry name" value="YVTN repeat-like/Quinoprotein amine dehydrogenase"/>
    <property type="match status" value="1"/>
</dbReference>
<dbReference type="STRING" id="29172.A0A0D8XGA0"/>
<evidence type="ECO:0000259" key="1">
    <source>
        <dbReference type="Pfam" id="PF21031"/>
    </source>
</evidence>
<reference evidence="3" key="2">
    <citation type="journal article" date="2016" name="Sci. Rep.">
        <title>Dictyocaulus viviparus genome, variome and transcriptome elucidate lungworm biology and support future intervention.</title>
        <authorList>
            <person name="McNulty S.N."/>
            <person name="Strube C."/>
            <person name="Rosa B.A."/>
            <person name="Martin J.C."/>
            <person name="Tyagi R."/>
            <person name="Choi Y.J."/>
            <person name="Wang Q."/>
            <person name="Hallsworth Pepin K."/>
            <person name="Zhang X."/>
            <person name="Ozersky P."/>
            <person name="Wilson R.K."/>
            <person name="Sternberg P.W."/>
            <person name="Gasser R.B."/>
            <person name="Mitreva M."/>
        </authorList>
    </citation>
    <scope>NUCLEOTIDE SEQUENCE [LARGE SCALE GENOMIC DNA]</scope>
    <source>
        <strain evidence="3">HannoverDv2000</strain>
    </source>
</reference>
<dbReference type="InterPro" id="IPR049546">
    <property type="entry name" value="WDR54_beta_prop"/>
</dbReference>
<dbReference type="InterPro" id="IPR036322">
    <property type="entry name" value="WD40_repeat_dom_sf"/>
</dbReference>
<feature type="domain" description="WD repeat-containing protein 54 beta-propeller" evidence="1">
    <location>
        <begin position="33"/>
        <end position="154"/>
    </location>
</feature>
<evidence type="ECO:0000313" key="3">
    <source>
        <dbReference type="Proteomes" id="UP000053766"/>
    </source>
</evidence>
<dbReference type="EMBL" id="KN716539">
    <property type="protein sequence ID" value="KJH43643.1"/>
    <property type="molecule type" value="Genomic_DNA"/>
</dbReference>
<dbReference type="SUPFAM" id="SSF50978">
    <property type="entry name" value="WD40 repeat-like"/>
    <property type="match status" value="1"/>
</dbReference>
<dbReference type="InterPro" id="IPR015943">
    <property type="entry name" value="WD40/YVTN_repeat-like_dom_sf"/>
</dbReference>
<protein>
    <recommendedName>
        <fullName evidence="1">WD repeat-containing protein 54 beta-propeller domain-containing protein</fullName>
    </recommendedName>
</protein>
<accession>A0A0D8XGA0</accession>
<proteinExistence type="predicted"/>
<dbReference type="Pfam" id="PF21031">
    <property type="entry name" value="WDR54"/>
    <property type="match status" value="1"/>
</dbReference>
<sequence length="200" mass="22499">MNLRLRSREAQLSQLHAQAEFGEKENDDNLSWSSFCRGITCNENFILVGTSFGHIIQFQCNSELSISTKKYFKEHSASIVDLATCCYDLITCSGDSSGLIIIWNKNFKGVQVKIATEHPITAMSILRKQIIVGTLRGRIILYSATGGELKAEVEYRHSDELPNCLIMGAQFTNGRGSDIALACFDRNMLFRYRLCRKNVS</sequence>
<keyword evidence="3" id="KW-1185">Reference proteome</keyword>